<organism evidence="1 2">
    <name type="scientific">Comamonas aquatica DA1877</name>
    <dbReference type="NCBI Taxonomy" id="1457173"/>
    <lineage>
        <taxon>Bacteria</taxon>
        <taxon>Pseudomonadati</taxon>
        <taxon>Pseudomonadota</taxon>
        <taxon>Betaproteobacteria</taxon>
        <taxon>Burkholderiales</taxon>
        <taxon>Comamonadaceae</taxon>
        <taxon>Comamonas</taxon>
    </lineage>
</organism>
<dbReference type="Proteomes" id="UP000020766">
    <property type="component" value="Unassembled WGS sequence"/>
</dbReference>
<comment type="caution">
    <text evidence="1">The sequence shown here is derived from an EMBL/GenBank/DDBJ whole genome shotgun (WGS) entry which is preliminary data.</text>
</comment>
<name>A0A014QAI6_9BURK</name>
<dbReference type="AlphaFoldDB" id="A0A014QAI6"/>
<reference evidence="1 2" key="1">
    <citation type="submission" date="2014-01" db="EMBL/GenBank/DDBJ databases">
        <title>Interspecies Systems Biology Uncovers Metabolites Affecting C. elegans Gene Expression and Life History Traits.</title>
        <authorList>
            <person name="Watson E."/>
            <person name="Macneil L.T."/>
            <person name="Ritter A.D."/>
            <person name="Yilmaz L.S."/>
            <person name="Rosebrock A.P."/>
            <person name="Caudy A.A."/>
            <person name="Walhout A.J."/>
        </authorList>
    </citation>
    <scope>NUCLEOTIDE SEQUENCE [LARGE SCALE GENOMIC DNA]</scope>
    <source>
        <strain evidence="1 2">DA1877</strain>
    </source>
</reference>
<proteinExistence type="predicted"/>
<evidence type="ECO:0000313" key="2">
    <source>
        <dbReference type="Proteomes" id="UP000020766"/>
    </source>
</evidence>
<evidence type="ECO:0000313" key="1">
    <source>
        <dbReference type="EMBL" id="EXU80162.1"/>
    </source>
</evidence>
<accession>A0A014QAI6</accession>
<dbReference type="EMBL" id="JBOK01000009">
    <property type="protein sequence ID" value="EXU80162.1"/>
    <property type="molecule type" value="Genomic_DNA"/>
</dbReference>
<keyword evidence="2" id="KW-1185">Reference proteome</keyword>
<gene>
    <name evidence="1" type="ORF">AX13_17895</name>
</gene>
<protein>
    <submittedName>
        <fullName evidence="1">Uncharacterized protein</fullName>
    </submittedName>
</protein>
<sequence>MLDLSVMRLKDTAFAAEEASRAAGRQGGRSATTGTYLLYVRMVSTAQRGMQDAQ</sequence>